<evidence type="ECO:0000259" key="4">
    <source>
        <dbReference type="SMART" id="SM00409"/>
    </source>
</evidence>
<proteinExistence type="predicted"/>
<dbReference type="Proteomes" id="UP001153620">
    <property type="component" value="Chromosome 2"/>
</dbReference>
<dbReference type="InterPro" id="IPR013151">
    <property type="entry name" value="Immunoglobulin_dom"/>
</dbReference>
<evidence type="ECO:0000259" key="3">
    <source>
        <dbReference type="SMART" id="SM00408"/>
    </source>
</evidence>
<dbReference type="InterPro" id="IPR003598">
    <property type="entry name" value="Ig_sub2"/>
</dbReference>
<dbReference type="OrthoDB" id="190835at2759"/>
<feature type="domain" description="Immunoglobulin subtype 2" evidence="3">
    <location>
        <begin position="77"/>
        <end position="155"/>
    </location>
</feature>
<dbReference type="Pfam" id="PF00047">
    <property type="entry name" value="ig"/>
    <property type="match status" value="1"/>
</dbReference>
<dbReference type="InterPro" id="IPR037448">
    <property type="entry name" value="Zig-8"/>
</dbReference>
<accession>A0A9N9RTR7</accession>
<feature type="domain" description="Immunoglobulin" evidence="4">
    <location>
        <begin position="71"/>
        <end position="167"/>
    </location>
</feature>
<feature type="domain" description="Immunoglobulin V-set" evidence="2">
    <location>
        <begin position="81"/>
        <end position="150"/>
    </location>
</feature>
<dbReference type="InterPro" id="IPR036179">
    <property type="entry name" value="Ig-like_dom_sf"/>
</dbReference>
<feature type="domain" description="Immunoglobulin subtype 2" evidence="3">
    <location>
        <begin position="182"/>
        <end position="260"/>
    </location>
</feature>
<organism evidence="5 6">
    <name type="scientific">Chironomus riparius</name>
    <dbReference type="NCBI Taxonomy" id="315576"/>
    <lineage>
        <taxon>Eukaryota</taxon>
        <taxon>Metazoa</taxon>
        <taxon>Ecdysozoa</taxon>
        <taxon>Arthropoda</taxon>
        <taxon>Hexapoda</taxon>
        <taxon>Insecta</taxon>
        <taxon>Pterygota</taxon>
        <taxon>Neoptera</taxon>
        <taxon>Endopterygota</taxon>
        <taxon>Diptera</taxon>
        <taxon>Nematocera</taxon>
        <taxon>Chironomoidea</taxon>
        <taxon>Chironomidae</taxon>
        <taxon>Chironominae</taxon>
        <taxon>Chironomus</taxon>
    </lineage>
</organism>
<dbReference type="PANTHER" id="PTHR23279">
    <property type="entry name" value="DEFECTIVE PROBOSCIS EXTENSION RESPONSE DPR -RELATED"/>
    <property type="match status" value="1"/>
</dbReference>
<sequence>MNINFVEFLQIILCTACLQLGMASITTIKHNLTNNEHQIQSSQLNKVHNDATTIIDRHRQPYFDLNDPTISTNITVMQGESAYMVCVVRNLGNNSISWIRHNDINLLSVGIFKYTQDPRYQIFHNSHNDTWTLKIRRVRKEDEGLFECQIGISTAQPVGRMIYLKVIDPQLSILEGNEMFTEVGSNLNLTCYIKQMLNGDDKRYSLRWSYNNQEINHHSPRGFFIITEHDDRASISHLMMKNVTTTDTGLYSCSTSIDIRASITLHVLHMDVKAMETIVLNSTTKLPSPKALTYSIIVTTMMTKLLLLNLLLD</sequence>
<name>A0A9N9RTR7_9DIPT</name>
<protein>
    <submittedName>
        <fullName evidence="5">Uncharacterized protein</fullName>
    </submittedName>
</protein>
<dbReference type="SMART" id="SM00409">
    <property type="entry name" value="IG"/>
    <property type="match status" value="2"/>
</dbReference>
<keyword evidence="6" id="KW-1185">Reference proteome</keyword>
<dbReference type="AlphaFoldDB" id="A0A9N9RTR7"/>
<evidence type="ECO:0000313" key="6">
    <source>
        <dbReference type="Proteomes" id="UP001153620"/>
    </source>
</evidence>
<feature type="signal peptide" evidence="1">
    <location>
        <begin position="1"/>
        <end position="23"/>
    </location>
</feature>
<evidence type="ECO:0000313" key="5">
    <source>
        <dbReference type="EMBL" id="CAG9802349.1"/>
    </source>
</evidence>
<dbReference type="EMBL" id="OU895878">
    <property type="protein sequence ID" value="CAG9802349.1"/>
    <property type="molecule type" value="Genomic_DNA"/>
</dbReference>
<dbReference type="SUPFAM" id="SSF48726">
    <property type="entry name" value="Immunoglobulin"/>
    <property type="match status" value="2"/>
</dbReference>
<dbReference type="GO" id="GO:0032589">
    <property type="term" value="C:neuron projection membrane"/>
    <property type="evidence" value="ECO:0007669"/>
    <property type="project" value="TreeGrafter"/>
</dbReference>
<dbReference type="Pfam" id="PF07686">
    <property type="entry name" value="V-set"/>
    <property type="match status" value="1"/>
</dbReference>
<feature type="domain" description="Immunoglobulin" evidence="4">
    <location>
        <begin position="176"/>
        <end position="268"/>
    </location>
</feature>
<dbReference type="GO" id="GO:0050808">
    <property type="term" value="P:synapse organization"/>
    <property type="evidence" value="ECO:0007669"/>
    <property type="project" value="TreeGrafter"/>
</dbReference>
<reference evidence="5" key="1">
    <citation type="submission" date="2022-01" db="EMBL/GenBank/DDBJ databases">
        <authorList>
            <person name="King R."/>
        </authorList>
    </citation>
    <scope>NUCLEOTIDE SEQUENCE</scope>
</reference>
<dbReference type="InterPro" id="IPR003599">
    <property type="entry name" value="Ig_sub"/>
</dbReference>
<dbReference type="SMART" id="SM00408">
    <property type="entry name" value="IGc2"/>
    <property type="match status" value="2"/>
</dbReference>
<keyword evidence="1" id="KW-0732">Signal</keyword>
<dbReference type="SMART" id="SM00406">
    <property type="entry name" value="IGv"/>
    <property type="match status" value="2"/>
</dbReference>
<dbReference type="InterPro" id="IPR013783">
    <property type="entry name" value="Ig-like_fold"/>
</dbReference>
<dbReference type="PANTHER" id="PTHR23279:SF36">
    <property type="entry name" value="DEFECTIVE PROBOSCIS EXTENSION RESPONSE 9, ISOFORM A"/>
    <property type="match status" value="1"/>
</dbReference>
<gene>
    <name evidence="5" type="ORF">CHIRRI_LOCUS5261</name>
</gene>
<feature type="chain" id="PRO_5040513099" evidence="1">
    <location>
        <begin position="24"/>
        <end position="313"/>
    </location>
</feature>
<evidence type="ECO:0000259" key="2">
    <source>
        <dbReference type="SMART" id="SM00406"/>
    </source>
</evidence>
<evidence type="ECO:0000256" key="1">
    <source>
        <dbReference type="SAM" id="SignalP"/>
    </source>
</evidence>
<reference evidence="5" key="2">
    <citation type="submission" date="2022-10" db="EMBL/GenBank/DDBJ databases">
        <authorList>
            <consortium name="ENA_rothamsted_submissions"/>
            <consortium name="culmorum"/>
            <person name="King R."/>
        </authorList>
    </citation>
    <scope>NUCLEOTIDE SEQUENCE</scope>
</reference>
<dbReference type="InterPro" id="IPR013106">
    <property type="entry name" value="Ig_V-set"/>
</dbReference>
<dbReference type="Gene3D" id="2.60.40.10">
    <property type="entry name" value="Immunoglobulins"/>
    <property type="match status" value="2"/>
</dbReference>
<feature type="domain" description="Immunoglobulin V-set" evidence="2">
    <location>
        <begin position="186"/>
        <end position="255"/>
    </location>
</feature>